<evidence type="ECO:0000256" key="1">
    <source>
        <dbReference type="SAM" id="SignalP"/>
    </source>
</evidence>
<keyword evidence="4" id="KW-1185">Reference proteome</keyword>
<dbReference type="Proteomes" id="UP000292307">
    <property type="component" value="Chromosome"/>
</dbReference>
<feature type="signal peptide" evidence="1">
    <location>
        <begin position="1"/>
        <end position="21"/>
    </location>
</feature>
<proteinExistence type="predicted"/>
<dbReference type="EMBL" id="CP036401">
    <property type="protein sequence ID" value="QBI03485.1"/>
    <property type="molecule type" value="Genomic_DNA"/>
</dbReference>
<protein>
    <recommendedName>
        <fullName evidence="6">PEP-CTERM sorting domain-containing protein</fullName>
    </recommendedName>
</protein>
<dbReference type="RefSeq" id="WP_131147583.1">
    <property type="nucleotide sequence ID" value="NZ_BMWV01000008.1"/>
</dbReference>
<dbReference type="AlphaFoldDB" id="A0A411X3R4"/>
<reference evidence="2" key="1">
    <citation type="journal article" date="2014" name="Int. J. Syst. Evol. Microbiol.">
        <title>Complete genome sequence of Corynebacterium casei LMG S-19264T (=DSM 44701T), isolated from a smear-ripened cheese.</title>
        <authorList>
            <consortium name="US DOE Joint Genome Institute (JGI-PGF)"/>
            <person name="Walter F."/>
            <person name="Albersmeier A."/>
            <person name="Kalinowski J."/>
            <person name="Ruckert C."/>
        </authorList>
    </citation>
    <scope>NUCLEOTIDE SEQUENCE</scope>
    <source>
        <strain evidence="2">KCTC 12343</strain>
    </source>
</reference>
<evidence type="ECO:0000313" key="4">
    <source>
        <dbReference type="Proteomes" id="UP000292307"/>
    </source>
</evidence>
<accession>A0A411X3R4</accession>
<gene>
    <name evidence="3" type="ORF">EYF70_23665</name>
    <name evidence="2" type="ORF">GCM10007387_35870</name>
</gene>
<dbReference type="EMBL" id="BMWV01000008">
    <property type="protein sequence ID" value="GGY50383.1"/>
    <property type="molecule type" value="Genomic_DNA"/>
</dbReference>
<feature type="chain" id="PRO_5044601915" description="PEP-CTERM sorting domain-containing protein" evidence="1">
    <location>
        <begin position="22"/>
        <end position="296"/>
    </location>
</feature>
<keyword evidence="1" id="KW-0732">Signal</keyword>
<reference evidence="3 4" key="2">
    <citation type="submission" date="2019-02" db="EMBL/GenBank/DDBJ databases">
        <title>Draft Genome Sequences of Six Type Strains of the Genus Massilia.</title>
        <authorList>
            <person name="Miess H."/>
            <person name="Frediansyhah A."/>
            <person name="Gross H."/>
        </authorList>
    </citation>
    <scope>NUCLEOTIDE SEQUENCE [LARGE SCALE GENOMIC DNA]</scope>
    <source>
        <strain evidence="3 4">DSM 17472</strain>
    </source>
</reference>
<sequence length="296" mass="30859">MHHAISLASLIVLLCTASAQATTVTSTFVTAGRYAGGQTTYSDAHPTSSNLSVIKEAPEGGTGAGIAEASASYGVLRADAGAAGGQYASGGARAQASFNDIIVFNADGMTGRRGSTTMNLWFHWDLDSIAAGNSFAQTHGQINFYSGRSSSSRVTLNRANGYNSEHINYNSAFNNGVEVPFSFTIPLVVDFIFGREFSINASLSVNAAAAGMGPDRFGNVNGSAVAQANAGRSVYWAGFSDTEVGGVALGDFMVTSRSGTDWSLSQVPPVPEPRSVVLLVTGFLVLCIVRARNQKF</sequence>
<dbReference type="Proteomes" id="UP000628442">
    <property type="component" value="Unassembled WGS sequence"/>
</dbReference>
<evidence type="ECO:0000313" key="5">
    <source>
        <dbReference type="Proteomes" id="UP000628442"/>
    </source>
</evidence>
<name>A0A411X3R4_9BURK</name>
<reference evidence="2" key="3">
    <citation type="submission" date="2022-12" db="EMBL/GenBank/DDBJ databases">
        <authorList>
            <person name="Sun Q."/>
            <person name="Kim S."/>
        </authorList>
    </citation>
    <scope>NUCLEOTIDE SEQUENCE</scope>
    <source>
        <strain evidence="2">KCTC 12343</strain>
    </source>
</reference>
<evidence type="ECO:0008006" key="6">
    <source>
        <dbReference type="Google" id="ProtNLM"/>
    </source>
</evidence>
<evidence type="ECO:0000313" key="3">
    <source>
        <dbReference type="EMBL" id="QBI03485.1"/>
    </source>
</evidence>
<evidence type="ECO:0000313" key="2">
    <source>
        <dbReference type="EMBL" id="GGY50383.1"/>
    </source>
</evidence>
<organism evidence="2 5">
    <name type="scientific">Pseudoduganella albidiflava</name>
    <dbReference type="NCBI Taxonomy" id="321983"/>
    <lineage>
        <taxon>Bacteria</taxon>
        <taxon>Pseudomonadati</taxon>
        <taxon>Pseudomonadota</taxon>
        <taxon>Betaproteobacteria</taxon>
        <taxon>Burkholderiales</taxon>
        <taxon>Oxalobacteraceae</taxon>
        <taxon>Telluria group</taxon>
        <taxon>Pseudoduganella</taxon>
    </lineage>
</organism>